<name>A0A564FVY3_9HYPH</name>
<dbReference type="PROSITE" id="PS50887">
    <property type="entry name" value="GGDEF"/>
    <property type="match status" value="1"/>
</dbReference>
<dbReference type="GO" id="GO:0005886">
    <property type="term" value="C:plasma membrane"/>
    <property type="evidence" value="ECO:0007669"/>
    <property type="project" value="TreeGrafter"/>
</dbReference>
<dbReference type="FunFam" id="3.30.70.270:FF:000001">
    <property type="entry name" value="Diguanylate cyclase domain protein"/>
    <property type="match status" value="1"/>
</dbReference>
<dbReference type="GO" id="GO:1902201">
    <property type="term" value="P:negative regulation of bacterial-type flagellum-dependent cell motility"/>
    <property type="evidence" value="ECO:0007669"/>
    <property type="project" value="TreeGrafter"/>
</dbReference>
<dbReference type="InterPro" id="IPR050469">
    <property type="entry name" value="Diguanylate_Cyclase"/>
</dbReference>
<dbReference type="OrthoDB" id="9812260at2"/>
<keyword evidence="4" id="KW-1133">Transmembrane helix</keyword>
<organism evidence="7 8">
    <name type="scientific">Methylobacterium dankookense</name>
    <dbReference type="NCBI Taxonomy" id="560405"/>
    <lineage>
        <taxon>Bacteria</taxon>
        <taxon>Pseudomonadati</taxon>
        <taxon>Pseudomonadota</taxon>
        <taxon>Alphaproteobacteria</taxon>
        <taxon>Hyphomicrobiales</taxon>
        <taxon>Methylobacteriaceae</taxon>
        <taxon>Methylobacterium</taxon>
    </lineage>
</organism>
<evidence type="ECO:0000256" key="1">
    <source>
        <dbReference type="ARBA" id="ARBA00012528"/>
    </source>
</evidence>
<dbReference type="GO" id="GO:0043709">
    <property type="term" value="P:cell adhesion involved in single-species biofilm formation"/>
    <property type="evidence" value="ECO:0007669"/>
    <property type="project" value="TreeGrafter"/>
</dbReference>
<evidence type="ECO:0000313" key="6">
    <source>
        <dbReference type="EMBL" id="GJD58052.1"/>
    </source>
</evidence>
<reference evidence="7 8" key="1">
    <citation type="submission" date="2019-06" db="EMBL/GenBank/DDBJ databases">
        <authorList>
            <person name="Rodrigo-Torres L."/>
            <person name="Arahal R. D."/>
            <person name="Lucena T."/>
        </authorList>
    </citation>
    <scope>NUCLEOTIDE SEQUENCE [LARGE SCALE GENOMIC DNA]</scope>
    <source>
        <strain evidence="7 8">SW08-7</strain>
    </source>
</reference>
<keyword evidence="9" id="KW-1185">Reference proteome</keyword>
<dbReference type="PANTHER" id="PTHR45138:SF9">
    <property type="entry name" value="DIGUANYLATE CYCLASE DGCM-RELATED"/>
    <property type="match status" value="1"/>
</dbReference>
<dbReference type="Proteomes" id="UP000401717">
    <property type="component" value="Unassembled WGS sequence"/>
</dbReference>
<gene>
    <name evidence="7" type="primary">cph2_5</name>
    <name evidence="6" type="ORF">IFDJLNFL_3966</name>
    <name evidence="7" type="ORF">MTDSW087_01856</name>
</gene>
<dbReference type="InterPro" id="IPR043128">
    <property type="entry name" value="Rev_trsase/Diguanyl_cyclase"/>
</dbReference>
<dbReference type="InterPro" id="IPR029787">
    <property type="entry name" value="Nucleotide_cyclase"/>
</dbReference>
<feature type="domain" description="GGDEF" evidence="5">
    <location>
        <begin position="359"/>
        <end position="493"/>
    </location>
</feature>
<dbReference type="InterPro" id="IPR000160">
    <property type="entry name" value="GGDEF_dom"/>
</dbReference>
<dbReference type="EC" id="2.7.7.65" evidence="1"/>
<dbReference type="Gene3D" id="3.30.450.20">
    <property type="entry name" value="PAS domain"/>
    <property type="match status" value="2"/>
</dbReference>
<dbReference type="EMBL" id="BPQI01000129">
    <property type="protein sequence ID" value="GJD58052.1"/>
    <property type="molecule type" value="Genomic_DNA"/>
</dbReference>
<dbReference type="Pfam" id="PF22588">
    <property type="entry name" value="dCache_1_like"/>
    <property type="match status" value="1"/>
</dbReference>
<dbReference type="Gene3D" id="3.30.70.270">
    <property type="match status" value="1"/>
</dbReference>
<dbReference type="NCBIfam" id="TIGR00254">
    <property type="entry name" value="GGDEF"/>
    <property type="match status" value="1"/>
</dbReference>
<dbReference type="InterPro" id="IPR054327">
    <property type="entry name" value="His-kinase-like_sensor"/>
</dbReference>
<proteinExistence type="predicted"/>
<dbReference type="RefSeq" id="WP_144763034.1">
    <property type="nucleotide sequence ID" value="NZ_BPQI01000129.1"/>
</dbReference>
<dbReference type="CDD" id="cd12914">
    <property type="entry name" value="PDC1_DGC_like"/>
    <property type="match status" value="1"/>
</dbReference>
<keyword evidence="4" id="KW-0812">Transmembrane</keyword>
<feature type="transmembrane region" description="Helical" evidence="4">
    <location>
        <begin position="290"/>
        <end position="311"/>
    </location>
</feature>
<dbReference type="CDD" id="cd01949">
    <property type="entry name" value="GGDEF"/>
    <property type="match status" value="1"/>
</dbReference>
<keyword evidence="4" id="KW-0472">Membrane</keyword>
<dbReference type="GO" id="GO:0052621">
    <property type="term" value="F:diguanylate cyclase activity"/>
    <property type="evidence" value="ECO:0007669"/>
    <property type="project" value="UniProtKB-EC"/>
</dbReference>
<evidence type="ECO:0000259" key="5">
    <source>
        <dbReference type="PROSITE" id="PS50887"/>
    </source>
</evidence>
<dbReference type="SUPFAM" id="SSF55073">
    <property type="entry name" value="Nucleotide cyclase"/>
    <property type="match status" value="1"/>
</dbReference>
<dbReference type="SMART" id="SM00267">
    <property type="entry name" value="GGDEF"/>
    <property type="match status" value="1"/>
</dbReference>
<dbReference type="AlphaFoldDB" id="A0A564FVY3"/>
<reference evidence="6" key="2">
    <citation type="journal article" date="2021" name="Front. Microbiol.">
        <title>Comprehensive Comparative Genomics and Phenotyping of Methylobacterium Species.</title>
        <authorList>
            <person name="Alessa O."/>
            <person name="Ogura Y."/>
            <person name="Fujitani Y."/>
            <person name="Takami H."/>
            <person name="Hayashi T."/>
            <person name="Sahin N."/>
            <person name="Tani A."/>
        </authorList>
    </citation>
    <scope>NUCLEOTIDE SEQUENCE</scope>
    <source>
        <strain evidence="6">DSM 22415</strain>
    </source>
</reference>
<sequence length="525" mass="55941">MGSPRRLASWLRSARTWILLGILAPIGMVAVSAVMLVEMRWDAWERAEQTSRNLLQVVERDIARNVEIIDLSLQAVIDNLKAPGAAEASPELRQLILFDRAASAKDLGVMLVLDENGDSVIDAAGWPARRLNNADRAYFQAHKADPNLGLHISQPLVSRLGGNSIVVLSRRIDKPDGSFGGLVLASLSLSYFDRLFARLELGRLGAINLYRRDGTRITRYPAVAANIGANIAGSTNFELFAGARSGRVVGTAVRDGVERLYTFTQVGDLPLILNVALATREIEAEWRVRALVIGAVVLVLCGLTIGLSLLFGRELRRRAAVEAELARLSRTDALTGLANRRRFEDALSQAFERFGSGSDPLSLLIVDADHFKRYNDRYGHAVGDAVLKALAGALAASVHRPDDLVARVGGEEFALLLPGTGAEGAARIADRIHAEVAALAVGAAGIGAGAVTVSIGLATAQSEGGASDLYGRADAALYEAKATGRNRTCRALSAGPDGDRGAIGHGPNRPRLRLAEPASASPRRL</sequence>
<comment type="catalytic activity">
    <reaction evidence="2">
        <text>2 GTP = 3',3'-c-di-GMP + 2 diphosphate</text>
        <dbReference type="Rhea" id="RHEA:24898"/>
        <dbReference type="ChEBI" id="CHEBI:33019"/>
        <dbReference type="ChEBI" id="CHEBI:37565"/>
        <dbReference type="ChEBI" id="CHEBI:58805"/>
        <dbReference type="EC" id="2.7.7.65"/>
    </reaction>
</comment>
<dbReference type="Pfam" id="PF00990">
    <property type="entry name" value="GGDEF"/>
    <property type="match status" value="1"/>
</dbReference>
<evidence type="ECO:0000313" key="9">
    <source>
        <dbReference type="Proteomes" id="UP001055303"/>
    </source>
</evidence>
<reference evidence="6" key="3">
    <citation type="submission" date="2021-08" db="EMBL/GenBank/DDBJ databases">
        <authorList>
            <person name="Tani A."/>
            <person name="Ola A."/>
            <person name="Ogura Y."/>
            <person name="Katsura K."/>
            <person name="Hayashi T."/>
        </authorList>
    </citation>
    <scope>NUCLEOTIDE SEQUENCE</scope>
    <source>
        <strain evidence="6">DSM 22415</strain>
    </source>
</reference>
<protein>
    <recommendedName>
        <fullName evidence="1">diguanylate cyclase</fullName>
        <ecNumber evidence="1">2.7.7.65</ecNumber>
    </recommendedName>
</protein>
<dbReference type="CDD" id="cd12915">
    <property type="entry name" value="PDC2_DGC_like"/>
    <property type="match status" value="1"/>
</dbReference>
<evidence type="ECO:0000256" key="4">
    <source>
        <dbReference type="SAM" id="Phobius"/>
    </source>
</evidence>
<dbReference type="EMBL" id="CABFVH010000008">
    <property type="protein sequence ID" value="VUF12167.1"/>
    <property type="molecule type" value="Genomic_DNA"/>
</dbReference>
<feature type="region of interest" description="Disordered" evidence="3">
    <location>
        <begin position="489"/>
        <end position="525"/>
    </location>
</feature>
<evidence type="ECO:0000256" key="3">
    <source>
        <dbReference type="SAM" id="MobiDB-lite"/>
    </source>
</evidence>
<evidence type="ECO:0000313" key="8">
    <source>
        <dbReference type="Proteomes" id="UP000401717"/>
    </source>
</evidence>
<dbReference type="PANTHER" id="PTHR45138">
    <property type="entry name" value="REGULATORY COMPONENTS OF SENSORY TRANSDUCTION SYSTEM"/>
    <property type="match status" value="1"/>
</dbReference>
<feature type="transmembrane region" description="Helical" evidence="4">
    <location>
        <begin position="16"/>
        <end position="37"/>
    </location>
</feature>
<accession>A0A564FVY3</accession>
<evidence type="ECO:0000256" key="2">
    <source>
        <dbReference type="ARBA" id="ARBA00034247"/>
    </source>
</evidence>
<dbReference type="Proteomes" id="UP001055303">
    <property type="component" value="Unassembled WGS sequence"/>
</dbReference>
<evidence type="ECO:0000313" key="7">
    <source>
        <dbReference type="EMBL" id="VUF12167.1"/>
    </source>
</evidence>